<gene>
    <name evidence="8" type="ORF">HS096_02395</name>
</gene>
<dbReference type="GO" id="GO:0017004">
    <property type="term" value="P:cytochrome complex assembly"/>
    <property type="evidence" value="ECO:0007669"/>
    <property type="project" value="InterPro"/>
</dbReference>
<comment type="similarity">
    <text evidence="2">Belongs to the DsbD family.</text>
</comment>
<reference evidence="8" key="1">
    <citation type="submission" date="2020-05" db="EMBL/GenBank/DDBJ databases">
        <title>High-Quality Genomes of Partial-Nitritation/Anammox System by Hierarchical Clustering Based Hybrid Assembly.</title>
        <authorList>
            <person name="Liu L."/>
            <person name="Wang Y."/>
            <person name="Che Y."/>
            <person name="Chen Y."/>
            <person name="Xia Y."/>
            <person name="Luo R."/>
            <person name="Cheng S.H."/>
            <person name="Zheng C."/>
            <person name="Zhang T."/>
        </authorList>
    </citation>
    <scope>NUCLEOTIDE SEQUENCE</scope>
    <source>
        <strain evidence="8">H1_PAT1</strain>
    </source>
</reference>
<protein>
    <submittedName>
        <fullName evidence="8">Cytochrome c biogenesis protein CcdA</fullName>
    </submittedName>
</protein>
<feature type="transmembrane region" description="Helical" evidence="6">
    <location>
        <begin position="153"/>
        <end position="177"/>
    </location>
</feature>
<evidence type="ECO:0000256" key="1">
    <source>
        <dbReference type="ARBA" id="ARBA00004141"/>
    </source>
</evidence>
<name>A0A928Y5K5_UNCKA</name>
<keyword evidence="4 6" id="KW-1133">Transmembrane helix</keyword>
<comment type="subcellular location">
    <subcellularLocation>
        <location evidence="1">Membrane</location>
        <topology evidence="1">Multi-pass membrane protein</topology>
    </subcellularLocation>
</comment>
<comment type="caution">
    <text evidence="8">The sequence shown here is derived from an EMBL/GenBank/DDBJ whole genome shotgun (WGS) entry which is preliminary data.</text>
</comment>
<keyword evidence="5 6" id="KW-0472">Membrane</keyword>
<keyword evidence="3 6" id="KW-0812">Transmembrane</keyword>
<dbReference type="InterPro" id="IPR051790">
    <property type="entry name" value="Cytochrome_c-biogenesis_DsbD"/>
</dbReference>
<evidence type="ECO:0000256" key="2">
    <source>
        <dbReference type="ARBA" id="ARBA00006143"/>
    </source>
</evidence>
<dbReference type="EMBL" id="JABTTY010000001">
    <property type="protein sequence ID" value="MBE7525218.1"/>
    <property type="molecule type" value="Genomic_DNA"/>
</dbReference>
<proteinExistence type="inferred from homology"/>
<evidence type="ECO:0000313" key="8">
    <source>
        <dbReference type="EMBL" id="MBE7525218.1"/>
    </source>
</evidence>
<feature type="transmembrane region" description="Helical" evidence="6">
    <location>
        <begin position="198"/>
        <end position="223"/>
    </location>
</feature>
<feature type="transmembrane region" description="Helical" evidence="6">
    <location>
        <begin position="6"/>
        <end position="29"/>
    </location>
</feature>
<dbReference type="Pfam" id="PF02683">
    <property type="entry name" value="DsbD_TM"/>
    <property type="match status" value="1"/>
</dbReference>
<evidence type="ECO:0000256" key="3">
    <source>
        <dbReference type="ARBA" id="ARBA00022692"/>
    </source>
</evidence>
<evidence type="ECO:0000256" key="5">
    <source>
        <dbReference type="ARBA" id="ARBA00023136"/>
    </source>
</evidence>
<feature type="domain" description="Cytochrome C biogenesis protein transmembrane" evidence="7">
    <location>
        <begin position="4"/>
        <end position="211"/>
    </location>
</feature>
<evidence type="ECO:0000256" key="6">
    <source>
        <dbReference type="SAM" id="Phobius"/>
    </source>
</evidence>
<accession>A0A928Y5K5</accession>
<dbReference type="InterPro" id="IPR003834">
    <property type="entry name" value="Cyt_c_assmbl_TM_dom"/>
</dbReference>
<dbReference type="AlphaFoldDB" id="A0A928Y5K5"/>
<dbReference type="PANTHER" id="PTHR31272:SF9">
    <property type="entry name" value="BLL1027 PROTEIN"/>
    <property type="match status" value="1"/>
</dbReference>
<evidence type="ECO:0000313" key="9">
    <source>
        <dbReference type="Proteomes" id="UP000710385"/>
    </source>
</evidence>
<organism evidence="8 9">
    <name type="scientific">candidate division WWE3 bacterium</name>
    <dbReference type="NCBI Taxonomy" id="2053526"/>
    <lineage>
        <taxon>Bacteria</taxon>
        <taxon>Katanobacteria</taxon>
    </lineage>
</organism>
<sequence length="237" mass="25179">MLQVLFAILAGAVTIGGPCILPLLPIILGTSTVRAHASRPLFIVLGFVMSFTFFVIVFATVGRSLGIDPELFRKGAAILIGLFGLTMLFPSIQARIFAGLEPLARKLAPKADPQNAGLWGGFVLGVSLGLVWSPCAGPVLGSILTLIAVEQQLAQTAALLFAYSLGAGIPMLLIAYGGQAATNKVRVIAKHAATIQRVFGLFILLVALSLYTGADTVFQAYLIQRYPWLFLNLNLNL</sequence>
<dbReference type="Proteomes" id="UP000710385">
    <property type="component" value="Unassembled WGS sequence"/>
</dbReference>
<feature type="transmembrane region" description="Helical" evidence="6">
    <location>
        <begin position="76"/>
        <end position="97"/>
    </location>
</feature>
<feature type="transmembrane region" description="Helical" evidence="6">
    <location>
        <begin position="41"/>
        <end position="61"/>
    </location>
</feature>
<evidence type="ECO:0000259" key="7">
    <source>
        <dbReference type="Pfam" id="PF02683"/>
    </source>
</evidence>
<dbReference type="PANTHER" id="PTHR31272">
    <property type="entry name" value="CYTOCHROME C-TYPE BIOGENESIS PROTEIN HI_1454-RELATED"/>
    <property type="match status" value="1"/>
</dbReference>
<dbReference type="GO" id="GO:0016020">
    <property type="term" value="C:membrane"/>
    <property type="evidence" value="ECO:0007669"/>
    <property type="project" value="UniProtKB-SubCell"/>
</dbReference>
<evidence type="ECO:0000256" key="4">
    <source>
        <dbReference type="ARBA" id="ARBA00022989"/>
    </source>
</evidence>
<feature type="transmembrane region" description="Helical" evidence="6">
    <location>
        <begin position="118"/>
        <end position="147"/>
    </location>
</feature>